<dbReference type="InterPro" id="IPR009057">
    <property type="entry name" value="Homeodomain-like_sf"/>
</dbReference>
<accession>A0A840J122</accession>
<feature type="DNA-binding region" description="H-T-H motif" evidence="4">
    <location>
        <begin position="38"/>
        <end position="57"/>
    </location>
</feature>
<dbReference type="Pfam" id="PF00440">
    <property type="entry name" value="TetR_N"/>
    <property type="match status" value="1"/>
</dbReference>
<dbReference type="Proteomes" id="UP000581769">
    <property type="component" value="Unassembled WGS sequence"/>
</dbReference>
<keyword evidence="1" id="KW-0805">Transcription regulation</keyword>
<reference evidence="6 7" key="1">
    <citation type="submission" date="2020-08" db="EMBL/GenBank/DDBJ databases">
        <title>Sequencing the genomes of 1000 actinobacteria strains.</title>
        <authorList>
            <person name="Klenk H.-P."/>
        </authorList>
    </citation>
    <scope>NUCLEOTIDE SEQUENCE [LARGE SCALE GENOMIC DNA]</scope>
    <source>
        <strain evidence="6 7">DSM 45859</strain>
    </source>
</reference>
<evidence type="ECO:0000256" key="1">
    <source>
        <dbReference type="ARBA" id="ARBA00023015"/>
    </source>
</evidence>
<evidence type="ECO:0000313" key="6">
    <source>
        <dbReference type="EMBL" id="MBB4688791.1"/>
    </source>
</evidence>
<dbReference type="SUPFAM" id="SSF48498">
    <property type="entry name" value="Tetracyclin repressor-like, C-terminal domain"/>
    <property type="match status" value="1"/>
</dbReference>
<evidence type="ECO:0000259" key="5">
    <source>
        <dbReference type="PROSITE" id="PS50977"/>
    </source>
</evidence>
<comment type="caution">
    <text evidence="6">The sequence shown here is derived from an EMBL/GenBank/DDBJ whole genome shotgun (WGS) entry which is preliminary data.</text>
</comment>
<keyword evidence="7" id="KW-1185">Reference proteome</keyword>
<dbReference type="GO" id="GO:0003700">
    <property type="term" value="F:DNA-binding transcription factor activity"/>
    <property type="evidence" value="ECO:0007669"/>
    <property type="project" value="TreeGrafter"/>
</dbReference>
<dbReference type="InterPro" id="IPR036271">
    <property type="entry name" value="Tet_transcr_reg_TetR-rel_C_sf"/>
</dbReference>
<gene>
    <name evidence="6" type="ORF">BJY18_006276</name>
</gene>
<dbReference type="Gene3D" id="1.10.357.10">
    <property type="entry name" value="Tetracycline Repressor, domain 2"/>
    <property type="match status" value="1"/>
</dbReference>
<feature type="domain" description="HTH tetR-type" evidence="5">
    <location>
        <begin position="15"/>
        <end position="75"/>
    </location>
</feature>
<protein>
    <submittedName>
        <fullName evidence="6">AcrR family transcriptional regulator</fullName>
    </submittedName>
</protein>
<dbReference type="InterPro" id="IPR001647">
    <property type="entry name" value="HTH_TetR"/>
</dbReference>
<dbReference type="GO" id="GO:0000976">
    <property type="term" value="F:transcription cis-regulatory region binding"/>
    <property type="evidence" value="ECO:0007669"/>
    <property type="project" value="TreeGrafter"/>
</dbReference>
<dbReference type="RefSeq" id="WP_312874127.1">
    <property type="nucleotide sequence ID" value="NZ_JACHMG010000001.1"/>
</dbReference>
<name>A0A840J122_9PSEU</name>
<sequence>MHDTAVETRRERLRRSTTAEIKEIALRLLVEGGPSALTLRAVARQIGMAPNALYGYFASRDDLVVALRDDQYAALAQAARDGRDVAAAQGVDGRLRAWAHAVREWALENPTGWHLIFDGPTGGHRSAPCPTPPDGDFDMCMPLLEFAEATLPHSQLIAASTAYRWSDFDDALTERVRAALPDLPPEGIALGLRIWARLHGLVAFELDGRLRAPSTVAAAIYDDEITYLLRSAAADEMDNPPEDRSEER</sequence>
<evidence type="ECO:0000256" key="4">
    <source>
        <dbReference type="PROSITE-ProRule" id="PRU00335"/>
    </source>
</evidence>
<dbReference type="PROSITE" id="PS50977">
    <property type="entry name" value="HTH_TETR_2"/>
    <property type="match status" value="1"/>
</dbReference>
<keyword evidence="3" id="KW-0804">Transcription</keyword>
<dbReference type="Pfam" id="PF13305">
    <property type="entry name" value="TetR_C_33"/>
    <property type="match status" value="1"/>
</dbReference>
<evidence type="ECO:0000256" key="3">
    <source>
        <dbReference type="ARBA" id="ARBA00023163"/>
    </source>
</evidence>
<dbReference type="PANTHER" id="PTHR30055">
    <property type="entry name" value="HTH-TYPE TRANSCRIPTIONAL REGULATOR RUTR"/>
    <property type="match status" value="1"/>
</dbReference>
<dbReference type="AlphaFoldDB" id="A0A840J122"/>
<keyword evidence="2 4" id="KW-0238">DNA-binding</keyword>
<evidence type="ECO:0000313" key="7">
    <source>
        <dbReference type="Proteomes" id="UP000581769"/>
    </source>
</evidence>
<dbReference type="PANTHER" id="PTHR30055:SF243">
    <property type="entry name" value="HTH-TYPE TRANSCRIPTIONAL REGULATOR RV1816"/>
    <property type="match status" value="1"/>
</dbReference>
<organism evidence="6 7">
    <name type="scientific">Amycolatopsis jiangsuensis</name>
    <dbReference type="NCBI Taxonomy" id="1181879"/>
    <lineage>
        <taxon>Bacteria</taxon>
        <taxon>Bacillati</taxon>
        <taxon>Actinomycetota</taxon>
        <taxon>Actinomycetes</taxon>
        <taxon>Pseudonocardiales</taxon>
        <taxon>Pseudonocardiaceae</taxon>
        <taxon>Amycolatopsis</taxon>
    </lineage>
</organism>
<proteinExistence type="predicted"/>
<dbReference type="InterPro" id="IPR025996">
    <property type="entry name" value="MT1864/Rv1816-like_C"/>
</dbReference>
<dbReference type="InterPro" id="IPR050109">
    <property type="entry name" value="HTH-type_TetR-like_transc_reg"/>
</dbReference>
<dbReference type="SUPFAM" id="SSF46689">
    <property type="entry name" value="Homeodomain-like"/>
    <property type="match status" value="1"/>
</dbReference>
<dbReference type="EMBL" id="JACHMG010000001">
    <property type="protein sequence ID" value="MBB4688791.1"/>
    <property type="molecule type" value="Genomic_DNA"/>
</dbReference>
<evidence type="ECO:0000256" key="2">
    <source>
        <dbReference type="ARBA" id="ARBA00023125"/>
    </source>
</evidence>